<keyword evidence="12" id="KW-0677">Repeat</keyword>
<dbReference type="SUPFAM" id="SSF52058">
    <property type="entry name" value="L domain-like"/>
    <property type="match status" value="5"/>
</dbReference>
<evidence type="ECO:0000256" key="15">
    <source>
        <dbReference type="ARBA" id="ARBA00022840"/>
    </source>
</evidence>
<evidence type="ECO:0000256" key="20">
    <source>
        <dbReference type="ARBA" id="ARBA00048679"/>
    </source>
</evidence>
<comment type="catalytic activity">
    <reaction evidence="19">
        <text>L-threonyl-[protein] + ATP = O-phospho-L-threonyl-[protein] + ADP + H(+)</text>
        <dbReference type="Rhea" id="RHEA:46608"/>
        <dbReference type="Rhea" id="RHEA-COMP:11060"/>
        <dbReference type="Rhea" id="RHEA-COMP:11605"/>
        <dbReference type="ChEBI" id="CHEBI:15378"/>
        <dbReference type="ChEBI" id="CHEBI:30013"/>
        <dbReference type="ChEBI" id="CHEBI:30616"/>
        <dbReference type="ChEBI" id="CHEBI:61977"/>
        <dbReference type="ChEBI" id="CHEBI:456216"/>
        <dbReference type="EC" id="2.7.11.1"/>
    </reaction>
</comment>
<dbReference type="PROSITE" id="PS51450">
    <property type="entry name" value="LRR"/>
    <property type="match status" value="1"/>
</dbReference>
<accession>A0A0E0MKQ8</accession>
<dbReference type="EnsemblPlants" id="OPUNC12G05870.1">
    <property type="protein sequence ID" value="OPUNC12G05870.1"/>
    <property type="gene ID" value="OPUNC12G05870"/>
</dbReference>
<dbReference type="InterPro" id="IPR046956">
    <property type="entry name" value="RLP23-like"/>
</dbReference>
<evidence type="ECO:0000256" key="2">
    <source>
        <dbReference type="ARBA" id="ARBA00009592"/>
    </source>
</evidence>
<name>A0A0E0MKQ8_ORYPU</name>
<dbReference type="PANTHER" id="PTHR48061">
    <property type="entry name" value="LEUCINE-RICH REPEAT RECEPTOR PROTEIN KINASE EMS1-LIKE-RELATED"/>
    <property type="match status" value="1"/>
</dbReference>
<dbReference type="Pfam" id="PF00560">
    <property type="entry name" value="LRR_1"/>
    <property type="match status" value="6"/>
</dbReference>
<evidence type="ECO:0000256" key="16">
    <source>
        <dbReference type="ARBA" id="ARBA00022989"/>
    </source>
</evidence>
<dbReference type="FunFam" id="3.80.10.10:FF:000383">
    <property type="entry name" value="Leucine-rich repeat receptor protein kinase EMS1"/>
    <property type="match status" value="1"/>
</dbReference>
<feature type="transmembrane region" description="Helical" evidence="21">
    <location>
        <begin position="984"/>
        <end position="1006"/>
    </location>
</feature>
<keyword evidence="7" id="KW-0433">Leucine-rich repeat</keyword>
<keyword evidence="8" id="KW-1070">Brassinosteroid signaling pathway</keyword>
<evidence type="ECO:0000256" key="21">
    <source>
        <dbReference type="SAM" id="Phobius"/>
    </source>
</evidence>
<feature type="domain" description="Leucine-rich repeat-containing N-terminal plant-type" evidence="23">
    <location>
        <begin position="1063"/>
        <end position="1081"/>
    </location>
</feature>
<reference evidence="25" key="2">
    <citation type="submission" date="2018-05" db="EMBL/GenBank/DDBJ databases">
        <title>OpunRS2 (Oryza punctata Reference Sequence Version 2).</title>
        <authorList>
            <person name="Zhang J."/>
            <person name="Kudrna D."/>
            <person name="Lee S."/>
            <person name="Talag J."/>
            <person name="Welchert J."/>
            <person name="Wing R.A."/>
        </authorList>
    </citation>
    <scope>NUCLEOTIDE SEQUENCE [LARGE SCALE GENOMIC DNA]</scope>
</reference>
<feature type="domain" description="Leucine-rich repeat-containing N-terminal plant-type" evidence="23">
    <location>
        <begin position="49"/>
        <end position="90"/>
    </location>
</feature>
<evidence type="ECO:0000256" key="5">
    <source>
        <dbReference type="ARBA" id="ARBA00022527"/>
    </source>
</evidence>
<keyword evidence="10 21" id="KW-0812">Transmembrane</keyword>
<keyword evidence="14" id="KW-0418">Kinase</keyword>
<dbReference type="HOGENOM" id="CLU_000288_18_3_1"/>
<dbReference type="InterPro" id="IPR032675">
    <property type="entry name" value="LRR_dom_sf"/>
</dbReference>
<dbReference type="Pfam" id="PF08263">
    <property type="entry name" value="LRRNT_2"/>
    <property type="match status" value="2"/>
</dbReference>
<keyword evidence="11 22" id="KW-0732">Signal</keyword>
<dbReference type="InterPro" id="IPR013210">
    <property type="entry name" value="LRR_N_plant-typ"/>
</dbReference>
<evidence type="ECO:0000256" key="19">
    <source>
        <dbReference type="ARBA" id="ARBA00047899"/>
    </source>
</evidence>
<evidence type="ECO:0000256" key="12">
    <source>
        <dbReference type="ARBA" id="ARBA00022737"/>
    </source>
</evidence>
<dbReference type="FunFam" id="3.80.10.10:FF:000111">
    <property type="entry name" value="LRR receptor-like serine/threonine-protein kinase ERECTA"/>
    <property type="match status" value="1"/>
</dbReference>
<keyword evidence="13" id="KW-0547">Nucleotide-binding</keyword>
<keyword evidence="4" id="KW-1003">Cell membrane</keyword>
<keyword evidence="17 21" id="KW-0472">Membrane</keyword>
<dbReference type="GO" id="GO:0005886">
    <property type="term" value="C:plasma membrane"/>
    <property type="evidence" value="ECO:0007669"/>
    <property type="project" value="UniProtKB-SubCell"/>
</dbReference>
<evidence type="ECO:0000256" key="3">
    <source>
        <dbReference type="ARBA" id="ARBA00012513"/>
    </source>
</evidence>
<dbReference type="GO" id="GO:0009742">
    <property type="term" value="P:brassinosteroid mediated signaling pathway"/>
    <property type="evidence" value="ECO:0007669"/>
    <property type="project" value="UniProtKB-KW"/>
</dbReference>
<feature type="chain" id="PRO_5002367748" description="non-specific serine/threonine protein kinase" evidence="22">
    <location>
        <begin position="29"/>
        <end position="1896"/>
    </location>
</feature>
<evidence type="ECO:0000256" key="10">
    <source>
        <dbReference type="ARBA" id="ARBA00022692"/>
    </source>
</evidence>
<reference evidence="25" key="1">
    <citation type="submission" date="2015-04" db="UniProtKB">
        <authorList>
            <consortium name="EnsemblPlants"/>
        </authorList>
    </citation>
    <scope>IDENTIFICATION</scope>
</reference>
<comment type="similarity">
    <text evidence="2">Belongs to the RLP family.</text>
</comment>
<evidence type="ECO:0000256" key="6">
    <source>
        <dbReference type="ARBA" id="ARBA00022553"/>
    </source>
</evidence>
<comment type="catalytic activity">
    <reaction evidence="20">
        <text>L-seryl-[protein] + ATP = O-phospho-L-seryl-[protein] + ADP + H(+)</text>
        <dbReference type="Rhea" id="RHEA:17989"/>
        <dbReference type="Rhea" id="RHEA-COMP:9863"/>
        <dbReference type="Rhea" id="RHEA-COMP:11604"/>
        <dbReference type="ChEBI" id="CHEBI:15378"/>
        <dbReference type="ChEBI" id="CHEBI:29999"/>
        <dbReference type="ChEBI" id="CHEBI:30616"/>
        <dbReference type="ChEBI" id="CHEBI:83421"/>
        <dbReference type="ChEBI" id="CHEBI:456216"/>
        <dbReference type="EC" id="2.7.11.1"/>
    </reaction>
</comment>
<evidence type="ECO:0000256" key="9">
    <source>
        <dbReference type="ARBA" id="ARBA00022679"/>
    </source>
</evidence>
<organism evidence="25">
    <name type="scientific">Oryza punctata</name>
    <name type="common">Red rice</name>
    <dbReference type="NCBI Taxonomy" id="4537"/>
    <lineage>
        <taxon>Eukaryota</taxon>
        <taxon>Viridiplantae</taxon>
        <taxon>Streptophyta</taxon>
        <taxon>Embryophyta</taxon>
        <taxon>Tracheophyta</taxon>
        <taxon>Spermatophyta</taxon>
        <taxon>Magnoliopsida</taxon>
        <taxon>Liliopsida</taxon>
        <taxon>Poales</taxon>
        <taxon>Poaceae</taxon>
        <taxon>BOP clade</taxon>
        <taxon>Oryzoideae</taxon>
        <taxon>Oryzeae</taxon>
        <taxon>Oryzinae</taxon>
        <taxon>Oryza</taxon>
    </lineage>
</organism>
<comment type="subcellular location">
    <subcellularLocation>
        <location evidence="1">Cell membrane</location>
        <topology evidence="1">Single-pass type I membrane protein</topology>
    </subcellularLocation>
</comment>
<feature type="domain" description="Disease resistance R13L4/SHOC-2-like LRR" evidence="24">
    <location>
        <begin position="1372"/>
        <end position="1556"/>
    </location>
</feature>
<feature type="transmembrane region" description="Helical" evidence="21">
    <location>
        <begin position="1817"/>
        <end position="1839"/>
    </location>
</feature>
<evidence type="ECO:0000313" key="26">
    <source>
        <dbReference type="Proteomes" id="UP000026962"/>
    </source>
</evidence>
<dbReference type="Gramene" id="OPUNC12G05870.1">
    <property type="protein sequence ID" value="OPUNC12G05870.1"/>
    <property type="gene ID" value="OPUNC12G05870"/>
</dbReference>
<keyword evidence="15" id="KW-0067">ATP-binding</keyword>
<dbReference type="GO" id="GO:0004674">
    <property type="term" value="F:protein serine/threonine kinase activity"/>
    <property type="evidence" value="ECO:0007669"/>
    <property type="project" value="UniProtKB-KW"/>
</dbReference>
<dbReference type="SMART" id="SM00369">
    <property type="entry name" value="LRR_TYP"/>
    <property type="match status" value="18"/>
</dbReference>
<keyword evidence="5" id="KW-0723">Serine/threonine-protein kinase</keyword>
<keyword evidence="16 21" id="KW-1133">Transmembrane helix</keyword>
<evidence type="ECO:0000256" key="1">
    <source>
        <dbReference type="ARBA" id="ARBA00004251"/>
    </source>
</evidence>
<evidence type="ECO:0000256" key="4">
    <source>
        <dbReference type="ARBA" id="ARBA00022475"/>
    </source>
</evidence>
<keyword evidence="6" id="KW-0597">Phosphoprotein</keyword>
<dbReference type="Pfam" id="PF23598">
    <property type="entry name" value="LRR_14"/>
    <property type="match status" value="1"/>
</dbReference>
<dbReference type="OMA" id="PEWLWKF"/>
<keyword evidence="26" id="KW-1185">Reference proteome</keyword>
<dbReference type="PANTHER" id="PTHR48061:SF48">
    <property type="entry name" value="OS01G0162500 PROTEIN"/>
    <property type="match status" value="1"/>
</dbReference>
<evidence type="ECO:0000313" key="25">
    <source>
        <dbReference type="EnsemblPlants" id="OPUNC12G05870.1"/>
    </source>
</evidence>
<dbReference type="GO" id="GO:0005524">
    <property type="term" value="F:ATP binding"/>
    <property type="evidence" value="ECO:0007669"/>
    <property type="project" value="UniProtKB-KW"/>
</dbReference>
<keyword evidence="18" id="KW-0325">Glycoprotein</keyword>
<dbReference type="Gene3D" id="3.80.10.10">
    <property type="entry name" value="Ribonuclease Inhibitor"/>
    <property type="match status" value="8"/>
</dbReference>
<dbReference type="InterPro" id="IPR001611">
    <property type="entry name" value="Leu-rich_rpt"/>
</dbReference>
<evidence type="ECO:0000259" key="23">
    <source>
        <dbReference type="Pfam" id="PF08263"/>
    </source>
</evidence>
<sequence>MPPSSKRAAAHHLASLLTVLHSLVQVQATTTLADRTISSVPVPLVACLPDQASALLRLKSSFNTTAGGYSTAFRSWVAGTDCCRWEGIHCGDADGRVTKLDLGGHDLQADIVDTALFRLTSLKHLDLSGNNFSMSQLPVTGFEQLTKLTHLDLSDTNIAGEVPSGIGHLMNLVYLDFSTSFYFVYYDDENIIMENALGSFWQLKAPNVETLLINLTNLEELHLGMVDMSKNGEQWCDGIAKSTPKLQVLSLPWCSLSGPICASFSVMRSLTTIELQYNHLSGSVPDFLAGFSNLTVLQLTRNNFEGWFPPIIFQHKKLKTINITQNPSMSGNLPNFSQDSRLENLFLSRTNFTGQIPSSISNLKSLRQLDLGASGFSGMLPSSLGSLKYLDLLKVSGLQLVGSIPSWISNLTSLTALQFSNCGLSGQVPSSIGNLRKLTKLALYKCNFSGKVPPQILNLTQLQTLQLHSNNFAGMIELTSFSKLKNLFVLNLSNNKVLVLDGENSSSLVPFPKIELLSLASCRISTFPNILRHLHEITSLDLSYNQIQGAIPQWAWETWKGMYFLLLNISHNNITSLGSDPLLRLQIEFFDLSFNSIEGPIPIPQGGSTMLDYSNNQFSSMPLNCSTYLGETLTFKATKNKLSGNIPSSICTAVRRLQLIDLSYNNLSGSIPFCLTEDVSALQVLSLQENKLVGTLPDNIKEGCALEAINLSGNLIEGKIPRSLVACKNLEILDIGSNQISDSFPCWMSKFPKLQVLVLKSNKFTGQVMDPSDENSCEFTELRIADMASNNFNGTLPEIWFKMLKSMMAISDNDTLVMENKYYHGQTYQFTATVTYKGNYMTISKILRTLMLIDFSNNAFHGTIPQTIGGLVLLHGLNMSHNALTGSIPTQFGRLNQLESLDLSSNELSGEIPKELASLNFLSTLNLSDNMLVGRIPDSYQFSTFSNGSFLGNTGLCGPPLSKQCDDPEEPIVMPHDSEKSIDVVLVFFTALGFGVSFATTILIVWRTRAKQTQIIMSSSSMRVAHHLPSLLTVLHVLLQAQATTTLADRTSSSVPPPIPCLPDQASALLRLKGSFTDGRRRLLHRLSVMGRRCRLLQLGGRPLRRRRRPCHLPRPGRPEPASRQRRLCTVQVNLTSAPQPLRHQFQQLLPFAGFDQLTELTHLDLSDTNIAGKVPVSIGRLTNLVYLDLSTSFYIVTYDDENNNMKFASQSFWQLSAPDIRTLLRNLTNLEELHMGMVNMGGNGERWCDDIAKSTPKLQVLSLPWCSLAGPICTSFSVMQSLTTVELHYNYLSGSVPEFLATFSNLTVLQLSRNTFDGWFPPTIFQHKKLTTINIINNPGLSGHLPSFSQASSLENDFVSLTNFTGTIPSSISKLKSLRKLDLGASGFSGMLPSSLATLKYLDLLEVSGLQLVGSIPSWISNLTSLTVLWFSNCGLSGQVPSSIGNLRELRKLALYKEDAPQILNLTRLQTLLLHSNNFTGTVEITSFSKLENLSVLNLSNNELLVVDGENSSSVLSFPKINFLSLASCSIFTFPNILKHLNEITCLDLSCNQIQGAIPQWAWETWKGLYFFLLNISRNNFTSLGRDTLLPLHIEYFDLSFNSIEGTIPIPREVNKFTGQVMDPSYTVDGINNCQFRELRIADMASNNFHGTLPEAWFKMLKSMMVMSNNDTLVMENQYYHGQTYQFTATVTYKGNDMTISKILRTLVLLDVSNNAFHGTIPETIGELVLLHGLNTSHNAFTGPIPTQLGRLNELESLDFSLNELSGIPNSYQFSTFSSNSFLGNIGLCGPPLSKQYDNPKEPIEMPYASDKSTDIVLVLFTSVGFGVSFAMTILIVWGRWDVLSPRASVFSSLKRTDGNSQSPASRPSSGLLINKTSNGSWALSKAAKFFHKTH</sequence>
<evidence type="ECO:0000256" key="22">
    <source>
        <dbReference type="SAM" id="SignalP"/>
    </source>
</evidence>
<evidence type="ECO:0000256" key="8">
    <source>
        <dbReference type="ARBA" id="ARBA00022626"/>
    </source>
</evidence>
<feature type="transmembrane region" description="Helical" evidence="21">
    <location>
        <begin position="1027"/>
        <end position="1048"/>
    </location>
</feature>
<dbReference type="eggNOG" id="KOG0619">
    <property type="taxonomic scope" value="Eukaryota"/>
</dbReference>
<evidence type="ECO:0000256" key="7">
    <source>
        <dbReference type="ARBA" id="ARBA00022614"/>
    </source>
</evidence>
<proteinExistence type="inferred from homology"/>
<dbReference type="Pfam" id="PF13855">
    <property type="entry name" value="LRR_8"/>
    <property type="match status" value="1"/>
</dbReference>
<evidence type="ECO:0000256" key="18">
    <source>
        <dbReference type="ARBA" id="ARBA00023180"/>
    </source>
</evidence>
<evidence type="ECO:0000256" key="11">
    <source>
        <dbReference type="ARBA" id="ARBA00022729"/>
    </source>
</evidence>
<dbReference type="InterPro" id="IPR003591">
    <property type="entry name" value="Leu-rich_rpt_typical-subtyp"/>
</dbReference>
<dbReference type="FunFam" id="3.80.10.10:FF:000095">
    <property type="entry name" value="LRR receptor-like serine/threonine-protein kinase GSO1"/>
    <property type="match status" value="1"/>
</dbReference>
<feature type="signal peptide" evidence="22">
    <location>
        <begin position="1"/>
        <end position="28"/>
    </location>
</feature>
<protein>
    <recommendedName>
        <fullName evidence="3">non-specific serine/threonine protein kinase</fullName>
        <ecNumber evidence="3">2.7.11.1</ecNumber>
    </recommendedName>
</protein>
<dbReference type="FunFam" id="3.80.10.10:FF:000041">
    <property type="entry name" value="LRR receptor-like serine/threonine-protein kinase ERECTA"/>
    <property type="match status" value="1"/>
</dbReference>
<dbReference type="STRING" id="4537.A0A0E0MKQ8"/>
<dbReference type="Proteomes" id="UP000026962">
    <property type="component" value="Chromosome 12"/>
</dbReference>
<dbReference type="InterPro" id="IPR055414">
    <property type="entry name" value="LRR_R13L4/SHOC2-like"/>
</dbReference>
<dbReference type="PRINTS" id="PR00019">
    <property type="entry name" value="LEURICHRPT"/>
</dbReference>
<dbReference type="EC" id="2.7.11.1" evidence="3"/>
<evidence type="ECO:0000259" key="24">
    <source>
        <dbReference type="Pfam" id="PF23598"/>
    </source>
</evidence>
<evidence type="ECO:0000256" key="17">
    <source>
        <dbReference type="ARBA" id="ARBA00023136"/>
    </source>
</evidence>
<keyword evidence="9" id="KW-0808">Transferase</keyword>
<evidence type="ECO:0000256" key="14">
    <source>
        <dbReference type="ARBA" id="ARBA00022777"/>
    </source>
</evidence>
<evidence type="ECO:0000256" key="13">
    <source>
        <dbReference type="ARBA" id="ARBA00022741"/>
    </source>
</evidence>